<keyword evidence="5 10" id="KW-0132">Cell division</keyword>
<evidence type="ECO:0000256" key="5">
    <source>
        <dbReference type="ARBA" id="ARBA00022618"/>
    </source>
</evidence>
<dbReference type="GO" id="GO:0005737">
    <property type="term" value="C:cytoplasm"/>
    <property type="evidence" value="ECO:0007669"/>
    <property type="project" value="UniProtKB-SubCell"/>
</dbReference>
<keyword evidence="3 10" id="KW-0963">Cytoplasm</keyword>
<protein>
    <recommendedName>
        <fullName evidence="9">Alpha-endosulfine</fullName>
    </recommendedName>
</protein>
<dbReference type="Pfam" id="PF04667">
    <property type="entry name" value="Endosulfine"/>
    <property type="match status" value="1"/>
</dbReference>
<organism evidence="12 13">
    <name type="scientific">Monopterus albus</name>
    <name type="common">Swamp eel</name>
    <dbReference type="NCBI Taxonomy" id="43700"/>
    <lineage>
        <taxon>Eukaryota</taxon>
        <taxon>Metazoa</taxon>
        <taxon>Chordata</taxon>
        <taxon>Craniata</taxon>
        <taxon>Vertebrata</taxon>
        <taxon>Euteleostomi</taxon>
        <taxon>Actinopterygii</taxon>
        <taxon>Neopterygii</taxon>
        <taxon>Teleostei</taxon>
        <taxon>Neoteleostei</taxon>
        <taxon>Acanthomorphata</taxon>
        <taxon>Anabantaria</taxon>
        <taxon>Synbranchiformes</taxon>
        <taxon>Synbranchidae</taxon>
        <taxon>Monopterus</taxon>
    </lineage>
</organism>
<name>A0A3Q3QSX0_MONAL</name>
<comment type="similarity">
    <text evidence="2 10">Belongs to the endosulfine family.</text>
</comment>
<dbReference type="GO" id="GO:0004864">
    <property type="term" value="F:protein phosphatase inhibitor activity"/>
    <property type="evidence" value="ECO:0007669"/>
    <property type="project" value="UniProtKB-KW"/>
</dbReference>
<dbReference type="InterPro" id="IPR006760">
    <property type="entry name" value="Endosulphine"/>
</dbReference>
<evidence type="ECO:0000256" key="6">
    <source>
        <dbReference type="ARBA" id="ARBA00022776"/>
    </source>
</evidence>
<sequence length="100" mass="11317">KVREFLLLSSVHMDSQEKNVNPVKAEEAKLKEKYPGRGQKPDGSDFLMKRLQKRQKYFDSGEYNMAKAKMKNKQLPVARPDMNLVTPPPQSAVNGGQVAE</sequence>
<dbReference type="Proteomes" id="UP000261600">
    <property type="component" value="Unplaced"/>
</dbReference>
<evidence type="ECO:0000256" key="10">
    <source>
        <dbReference type="RuleBase" id="RU363120"/>
    </source>
</evidence>
<proteinExistence type="inferred from homology"/>
<evidence type="ECO:0000256" key="1">
    <source>
        <dbReference type="ARBA" id="ARBA00004496"/>
    </source>
</evidence>
<comment type="subcellular location">
    <subcellularLocation>
        <location evidence="1 10">Cytoplasm</location>
    </subcellularLocation>
</comment>
<dbReference type="GO" id="GO:0051301">
    <property type="term" value="P:cell division"/>
    <property type="evidence" value="ECO:0007669"/>
    <property type="project" value="UniProtKB-KW"/>
</dbReference>
<feature type="region of interest" description="Disordered" evidence="11">
    <location>
        <begin position="77"/>
        <end position="100"/>
    </location>
</feature>
<keyword evidence="4" id="KW-0597">Phosphoprotein</keyword>
<accession>A0A3Q3QSX0</accession>
<evidence type="ECO:0000313" key="12">
    <source>
        <dbReference type="Ensembl" id="ENSMALP00000019376.1"/>
    </source>
</evidence>
<evidence type="ECO:0000256" key="7">
    <source>
        <dbReference type="ARBA" id="ARBA00023272"/>
    </source>
</evidence>
<evidence type="ECO:0000256" key="4">
    <source>
        <dbReference type="ARBA" id="ARBA00022553"/>
    </source>
</evidence>
<evidence type="ECO:0000256" key="2">
    <source>
        <dbReference type="ARBA" id="ARBA00010520"/>
    </source>
</evidence>
<keyword evidence="6 10" id="KW-0498">Mitosis</keyword>
<dbReference type="Ensembl" id="ENSMALT00000019761.1">
    <property type="protein sequence ID" value="ENSMALP00000019376.1"/>
    <property type="gene ID" value="ENSMALG00000013528.1"/>
</dbReference>
<dbReference type="PANTHER" id="PTHR10358:SF21">
    <property type="entry name" value="ALPHA-ENDOSULFINE"/>
    <property type="match status" value="1"/>
</dbReference>
<evidence type="ECO:0000256" key="11">
    <source>
        <dbReference type="SAM" id="MobiDB-lite"/>
    </source>
</evidence>
<evidence type="ECO:0000256" key="8">
    <source>
        <dbReference type="ARBA" id="ARBA00023306"/>
    </source>
</evidence>
<keyword evidence="13" id="KW-1185">Reference proteome</keyword>
<evidence type="ECO:0000256" key="9">
    <source>
        <dbReference type="ARBA" id="ARBA00040822"/>
    </source>
</evidence>
<dbReference type="AlphaFoldDB" id="A0A3Q3QSX0"/>
<keyword evidence="7 10" id="KW-0650">Protein phosphatase inhibitor</keyword>
<reference evidence="12" key="1">
    <citation type="submission" date="2025-08" db="UniProtKB">
        <authorList>
            <consortium name="Ensembl"/>
        </authorList>
    </citation>
    <scope>IDENTIFICATION</scope>
</reference>
<reference evidence="12" key="2">
    <citation type="submission" date="2025-09" db="UniProtKB">
        <authorList>
            <consortium name="Ensembl"/>
        </authorList>
    </citation>
    <scope>IDENTIFICATION</scope>
</reference>
<evidence type="ECO:0000313" key="13">
    <source>
        <dbReference type="Proteomes" id="UP000261600"/>
    </source>
</evidence>
<dbReference type="PANTHER" id="PTHR10358">
    <property type="entry name" value="ENDOSULFINE"/>
    <property type="match status" value="1"/>
</dbReference>
<evidence type="ECO:0000256" key="3">
    <source>
        <dbReference type="ARBA" id="ARBA00022490"/>
    </source>
</evidence>
<dbReference type="STRING" id="43700.ENSMALP00000019376"/>
<keyword evidence="8 10" id="KW-0131">Cell cycle</keyword>
<comment type="function">
    <text evidence="10">Protein phosphatase inhibitor that specifically inhibits protein phosphatase 2A (PP2A) during mitosis.</text>
</comment>